<reference evidence="8" key="3">
    <citation type="submission" date="2025-08" db="UniProtKB">
        <authorList>
            <consortium name="Ensembl"/>
        </authorList>
    </citation>
    <scope>IDENTIFICATION</scope>
</reference>
<evidence type="ECO:0000256" key="4">
    <source>
        <dbReference type="ARBA" id="ARBA00023319"/>
    </source>
</evidence>
<dbReference type="InterPro" id="IPR013783">
    <property type="entry name" value="Ig-like_fold"/>
</dbReference>
<protein>
    <recommendedName>
        <fullName evidence="7">Ig-like domain-containing protein</fullName>
    </recommendedName>
</protein>
<feature type="chain" id="PRO_5003901406" description="Ig-like domain-containing protein" evidence="6">
    <location>
        <begin position="23"/>
        <end position="115"/>
    </location>
</feature>
<dbReference type="GeneTree" id="ENSGT00940000153073"/>
<dbReference type="Gene3D" id="2.60.40.10">
    <property type="entry name" value="Immunoglobulins"/>
    <property type="match status" value="1"/>
</dbReference>
<dbReference type="PROSITE" id="PS50835">
    <property type="entry name" value="IG_LIKE"/>
    <property type="match status" value="1"/>
</dbReference>
<keyword evidence="5" id="KW-0391">Immunity</keyword>
<name>K7FAB9_PELSI</name>
<reference evidence="9" key="2">
    <citation type="journal article" date="2013" name="Nat. Genet.">
        <title>The draft genomes of soft-shell turtle and green sea turtle yield insights into the development and evolution of the turtle-specific body plan.</title>
        <authorList>
            <person name="Wang Z."/>
            <person name="Pascual-Anaya J."/>
            <person name="Zadissa A."/>
            <person name="Li W."/>
            <person name="Niimura Y."/>
            <person name="Huang Z."/>
            <person name="Li C."/>
            <person name="White S."/>
            <person name="Xiong Z."/>
            <person name="Fang D."/>
            <person name="Wang B."/>
            <person name="Ming Y."/>
            <person name="Chen Y."/>
            <person name="Zheng Y."/>
            <person name="Kuraku S."/>
            <person name="Pignatelli M."/>
            <person name="Herrero J."/>
            <person name="Beal K."/>
            <person name="Nozawa M."/>
            <person name="Li Q."/>
            <person name="Wang J."/>
            <person name="Zhang H."/>
            <person name="Yu L."/>
            <person name="Shigenobu S."/>
            <person name="Wang J."/>
            <person name="Liu J."/>
            <person name="Flicek P."/>
            <person name="Searle S."/>
            <person name="Wang J."/>
            <person name="Kuratani S."/>
            <person name="Yin Y."/>
            <person name="Aken B."/>
            <person name="Zhang G."/>
            <person name="Irie N."/>
        </authorList>
    </citation>
    <scope>NUCLEOTIDE SEQUENCE [LARGE SCALE GENOMIC DNA]</scope>
    <source>
        <strain evidence="9">Daiwa-1</strain>
    </source>
</reference>
<keyword evidence="1 6" id="KW-0732">Signal</keyword>
<dbReference type="InterPro" id="IPR051287">
    <property type="entry name" value="TCR_variable_region"/>
</dbReference>
<keyword evidence="2" id="KW-1064">Adaptive immunity</keyword>
<keyword evidence="4" id="KW-0393">Immunoglobulin domain</keyword>
<evidence type="ECO:0000313" key="9">
    <source>
        <dbReference type="Proteomes" id="UP000007267"/>
    </source>
</evidence>
<evidence type="ECO:0000256" key="6">
    <source>
        <dbReference type="SAM" id="SignalP"/>
    </source>
</evidence>
<feature type="domain" description="Ig-like" evidence="7">
    <location>
        <begin position="24"/>
        <end position="115"/>
    </location>
</feature>
<dbReference type="InterPro" id="IPR013106">
    <property type="entry name" value="Ig_V-set"/>
</dbReference>
<dbReference type="Ensembl" id="ENSPSIT00000005007.1">
    <property type="protein sequence ID" value="ENSPSIP00000004979.1"/>
    <property type="gene ID" value="ENSPSIG00000004648.1"/>
</dbReference>
<feature type="signal peptide" evidence="6">
    <location>
        <begin position="1"/>
        <end position="22"/>
    </location>
</feature>
<keyword evidence="5" id="KW-1279">T cell receptor</keyword>
<reference evidence="9" key="1">
    <citation type="submission" date="2011-10" db="EMBL/GenBank/DDBJ databases">
        <authorList>
            <consortium name="Soft-shell Turtle Genome Consortium"/>
        </authorList>
    </citation>
    <scope>NUCLEOTIDE SEQUENCE [LARGE SCALE GENOMIC DNA]</scope>
    <source>
        <strain evidence="9">Daiwa-1</strain>
    </source>
</reference>
<dbReference type="GO" id="GO:0002250">
    <property type="term" value="P:adaptive immune response"/>
    <property type="evidence" value="ECO:0007669"/>
    <property type="project" value="UniProtKB-KW"/>
</dbReference>
<dbReference type="PANTHER" id="PTHR19367:SF18">
    <property type="entry name" value="T CELL RECEPTOR ALPHA VARIABLE 16"/>
    <property type="match status" value="1"/>
</dbReference>
<accession>K7FAB9</accession>
<proteinExistence type="predicted"/>
<organism evidence="8 9">
    <name type="scientific">Pelodiscus sinensis</name>
    <name type="common">Chinese softshell turtle</name>
    <name type="synonym">Trionyx sinensis</name>
    <dbReference type="NCBI Taxonomy" id="13735"/>
    <lineage>
        <taxon>Eukaryota</taxon>
        <taxon>Metazoa</taxon>
        <taxon>Chordata</taxon>
        <taxon>Craniata</taxon>
        <taxon>Vertebrata</taxon>
        <taxon>Euteleostomi</taxon>
        <taxon>Archelosauria</taxon>
        <taxon>Testudinata</taxon>
        <taxon>Testudines</taxon>
        <taxon>Cryptodira</taxon>
        <taxon>Trionychia</taxon>
        <taxon>Trionychidae</taxon>
        <taxon>Pelodiscus</taxon>
    </lineage>
</organism>
<evidence type="ECO:0000256" key="1">
    <source>
        <dbReference type="ARBA" id="ARBA00022729"/>
    </source>
</evidence>
<dbReference type="AlphaFoldDB" id="K7FAB9"/>
<dbReference type="SUPFAM" id="SSF48726">
    <property type="entry name" value="Immunoglobulin"/>
    <property type="match status" value="1"/>
</dbReference>
<keyword evidence="9" id="KW-1185">Reference proteome</keyword>
<dbReference type="OMA" id="YCAVNSA"/>
<evidence type="ECO:0000259" key="7">
    <source>
        <dbReference type="PROSITE" id="PS50835"/>
    </source>
</evidence>
<evidence type="ECO:0000256" key="5">
    <source>
        <dbReference type="ARBA" id="ARBA00043266"/>
    </source>
</evidence>
<evidence type="ECO:0000256" key="3">
    <source>
        <dbReference type="ARBA" id="ARBA00023170"/>
    </source>
</evidence>
<keyword evidence="3" id="KW-0675">Receptor</keyword>
<dbReference type="HOGENOM" id="CLU_077975_8_0_1"/>
<evidence type="ECO:0000313" key="8">
    <source>
        <dbReference type="Ensembl" id="ENSPSIP00000004979.1"/>
    </source>
</evidence>
<dbReference type="InterPro" id="IPR036179">
    <property type="entry name" value="Ig-like_dom_sf"/>
</dbReference>
<dbReference type="eggNOG" id="ENOG502S83R">
    <property type="taxonomic scope" value="Eukaryota"/>
</dbReference>
<dbReference type="InterPro" id="IPR007110">
    <property type="entry name" value="Ig-like_dom"/>
</dbReference>
<dbReference type="PANTHER" id="PTHR19367">
    <property type="entry name" value="T-CELL RECEPTOR ALPHA CHAIN V REGION"/>
    <property type="match status" value="1"/>
</dbReference>
<evidence type="ECO:0000256" key="2">
    <source>
        <dbReference type="ARBA" id="ARBA00023130"/>
    </source>
</evidence>
<reference evidence="8" key="4">
    <citation type="submission" date="2025-09" db="UniProtKB">
        <authorList>
            <consortium name="Ensembl"/>
        </authorList>
    </citation>
    <scope>IDENTIFICATION</scope>
</reference>
<dbReference type="GO" id="GO:0042101">
    <property type="term" value="C:T cell receptor complex"/>
    <property type="evidence" value="ECO:0007669"/>
    <property type="project" value="UniProtKB-KW"/>
</dbReference>
<dbReference type="Pfam" id="PF07686">
    <property type="entry name" value="V-set"/>
    <property type="match status" value="1"/>
</dbReference>
<dbReference type="Proteomes" id="UP000007267">
    <property type="component" value="Unassembled WGS sequence"/>
</dbReference>
<dbReference type="EMBL" id="AGCU01092507">
    <property type="status" value="NOT_ANNOTATED_CDS"/>
    <property type="molecule type" value="Genomic_DNA"/>
</dbReference>
<sequence>PGMTPAWLSAVLLTALLGGASGADTVTQTEGSVGISQGDPLRLNCTYQFSFTTSLFWYVQYPGQAPRMLLEDLAGQNSGEGIREGFDATHETKDKSFHLWKASVELSDSATYYCA</sequence>